<dbReference type="Gene3D" id="2.60.120.260">
    <property type="entry name" value="Galactose-binding domain-like"/>
    <property type="match status" value="1"/>
</dbReference>
<dbReference type="RefSeq" id="WP_321549978.1">
    <property type="nucleotide sequence ID" value="NZ_JAXIVS010000014.1"/>
</dbReference>
<dbReference type="PROSITE" id="PS50011">
    <property type="entry name" value="PROTEIN_KINASE_DOM"/>
    <property type="match status" value="1"/>
</dbReference>
<dbReference type="EC" id="2.7.11.1" evidence="1"/>
<comment type="caution">
    <text evidence="13">The sequence shown here is derived from an EMBL/GenBank/DDBJ whole genome shotgun (WGS) entry which is preliminary data.</text>
</comment>
<proteinExistence type="predicted"/>
<keyword evidence="2" id="KW-0723">Serine/threonine-protein kinase</keyword>
<dbReference type="InterPro" id="IPR011009">
    <property type="entry name" value="Kinase-like_dom_sf"/>
</dbReference>
<evidence type="ECO:0000313" key="14">
    <source>
        <dbReference type="Proteomes" id="UP001291309"/>
    </source>
</evidence>
<dbReference type="InterPro" id="IPR008979">
    <property type="entry name" value="Galactose-bd-like_sf"/>
</dbReference>
<keyword evidence="5" id="KW-0418">Kinase</keyword>
<dbReference type="Pfam" id="PF00754">
    <property type="entry name" value="F5_F8_type_C"/>
    <property type="match status" value="1"/>
</dbReference>
<sequence length="553" mass="60365">MSARPGSTSREGPPPPPGLCPYCGQQPSGERCVHCGTPVRVGPYQVRQLLGQRGPARTYLAEDTDGLVVLKELSFSSEPDAATLAAFHQEARQLQALTHPRIPRYLDMLQFGLGLDMRLYLSQEFMEGTSLEAVLSSRRPTESEARELARQVLDILQYLQGRTPPVFHGDLKPANLIRRPDEALFLVDFGAAWVPDGAGEQPSRYMPPDQPVGALDATTDLYSLGVTLVDALNGEPSGKQRSARLEPLAATVNVSPAFRAFLGRLTAADKRQRFTSAAEALRELEQPERAPVARSRRSRIWPVMAGTSAALVLFGAGVLTGRSTQPPPRVVNQDCSTVSQIHPSPLPPKSRGSKRQVMHAPGLTSVLAHEAGRASREISEARVPNHQPRLCEFAKEGTASATGHWGTGTPGSAFDHDAGTVWRSNASTGAWLEVDLGSPRLLDTVVVDWAWDTNYGPSAESLLQTSLDGTHWTYLHRVRNEPQDNNVARRVSFPQRSARYVRFQGTQWNGGWAHVRSLEVYGPACPSETTNLRKVRADESDMTNSPGNATNIE</sequence>
<evidence type="ECO:0000256" key="1">
    <source>
        <dbReference type="ARBA" id="ARBA00012513"/>
    </source>
</evidence>
<dbReference type="CDD" id="cd14014">
    <property type="entry name" value="STKc_PknB_like"/>
    <property type="match status" value="1"/>
</dbReference>
<evidence type="ECO:0000256" key="3">
    <source>
        <dbReference type="ARBA" id="ARBA00022679"/>
    </source>
</evidence>
<dbReference type="PANTHER" id="PTHR24363:SF0">
    <property type="entry name" value="SERINE_THREONINE KINASE LIKE DOMAIN CONTAINING 1"/>
    <property type="match status" value="1"/>
</dbReference>
<evidence type="ECO:0000259" key="12">
    <source>
        <dbReference type="PROSITE" id="PS50022"/>
    </source>
</evidence>
<evidence type="ECO:0000259" key="11">
    <source>
        <dbReference type="PROSITE" id="PS50011"/>
    </source>
</evidence>
<dbReference type="PROSITE" id="PS50022">
    <property type="entry name" value="FA58C_3"/>
    <property type="match status" value="1"/>
</dbReference>
<name>A0ABU5HCS0_9BACT</name>
<evidence type="ECO:0000256" key="6">
    <source>
        <dbReference type="ARBA" id="ARBA00022840"/>
    </source>
</evidence>
<evidence type="ECO:0000256" key="10">
    <source>
        <dbReference type="SAM" id="MobiDB-lite"/>
    </source>
</evidence>
<keyword evidence="3" id="KW-0808">Transferase</keyword>
<evidence type="ECO:0000256" key="5">
    <source>
        <dbReference type="ARBA" id="ARBA00022777"/>
    </source>
</evidence>
<dbReference type="EMBL" id="JAXIVS010000014">
    <property type="protein sequence ID" value="MDY7231263.1"/>
    <property type="molecule type" value="Genomic_DNA"/>
</dbReference>
<dbReference type="PANTHER" id="PTHR24363">
    <property type="entry name" value="SERINE/THREONINE PROTEIN KINASE"/>
    <property type="match status" value="1"/>
</dbReference>
<evidence type="ECO:0000256" key="7">
    <source>
        <dbReference type="ARBA" id="ARBA00023170"/>
    </source>
</evidence>
<dbReference type="SMART" id="SM00220">
    <property type="entry name" value="S_TKc"/>
    <property type="match status" value="1"/>
</dbReference>
<accession>A0ABU5HCS0</accession>
<evidence type="ECO:0000256" key="2">
    <source>
        <dbReference type="ARBA" id="ARBA00022527"/>
    </source>
</evidence>
<dbReference type="InterPro" id="IPR000719">
    <property type="entry name" value="Prot_kinase_dom"/>
</dbReference>
<keyword evidence="7" id="KW-0675">Receptor</keyword>
<protein>
    <recommendedName>
        <fullName evidence="1">non-specific serine/threonine protein kinase</fullName>
        <ecNumber evidence="1">2.7.11.1</ecNumber>
    </recommendedName>
</protein>
<feature type="domain" description="F5/8 type C" evidence="12">
    <location>
        <begin position="378"/>
        <end position="523"/>
    </location>
</feature>
<dbReference type="Pfam" id="PF00069">
    <property type="entry name" value="Pkinase"/>
    <property type="match status" value="1"/>
</dbReference>
<dbReference type="SUPFAM" id="SSF49785">
    <property type="entry name" value="Galactose-binding domain-like"/>
    <property type="match status" value="1"/>
</dbReference>
<dbReference type="Gene3D" id="1.10.510.10">
    <property type="entry name" value="Transferase(Phosphotransferase) domain 1"/>
    <property type="match status" value="1"/>
</dbReference>
<dbReference type="Proteomes" id="UP001291309">
    <property type="component" value="Unassembled WGS sequence"/>
</dbReference>
<evidence type="ECO:0000256" key="4">
    <source>
        <dbReference type="ARBA" id="ARBA00022741"/>
    </source>
</evidence>
<comment type="catalytic activity">
    <reaction evidence="9">
        <text>L-seryl-[protein] + ATP = O-phospho-L-seryl-[protein] + ADP + H(+)</text>
        <dbReference type="Rhea" id="RHEA:17989"/>
        <dbReference type="Rhea" id="RHEA-COMP:9863"/>
        <dbReference type="Rhea" id="RHEA-COMP:11604"/>
        <dbReference type="ChEBI" id="CHEBI:15378"/>
        <dbReference type="ChEBI" id="CHEBI:29999"/>
        <dbReference type="ChEBI" id="CHEBI:30616"/>
        <dbReference type="ChEBI" id="CHEBI:83421"/>
        <dbReference type="ChEBI" id="CHEBI:456216"/>
        <dbReference type="EC" id="2.7.11.1"/>
    </reaction>
</comment>
<feature type="domain" description="Protein kinase" evidence="11">
    <location>
        <begin position="44"/>
        <end position="289"/>
    </location>
</feature>
<feature type="compositionally biased region" description="Polar residues" evidence="10">
    <location>
        <begin position="333"/>
        <end position="342"/>
    </location>
</feature>
<comment type="catalytic activity">
    <reaction evidence="8">
        <text>L-threonyl-[protein] + ATP = O-phospho-L-threonyl-[protein] + ADP + H(+)</text>
        <dbReference type="Rhea" id="RHEA:46608"/>
        <dbReference type="Rhea" id="RHEA-COMP:11060"/>
        <dbReference type="Rhea" id="RHEA-COMP:11605"/>
        <dbReference type="ChEBI" id="CHEBI:15378"/>
        <dbReference type="ChEBI" id="CHEBI:30013"/>
        <dbReference type="ChEBI" id="CHEBI:30616"/>
        <dbReference type="ChEBI" id="CHEBI:61977"/>
        <dbReference type="ChEBI" id="CHEBI:456216"/>
        <dbReference type="EC" id="2.7.11.1"/>
    </reaction>
</comment>
<feature type="region of interest" description="Disordered" evidence="10">
    <location>
        <begin position="324"/>
        <end position="355"/>
    </location>
</feature>
<gene>
    <name evidence="13" type="ORF">SYV04_33040</name>
</gene>
<evidence type="ECO:0000256" key="8">
    <source>
        <dbReference type="ARBA" id="ARBA00047899"/>
    </source>
</evidence>
<evidence type="ECO:0000256" key="9">
    <source>
        <dbReference type="ARBA" id="ARBA00048679"/>
    </source>
</evidence>
<keyword evidence="4" id="KW-0547">Nucleotide-binding</keyword>
<reference evidence="13 14" key="1">
    <citation type="submission" date="2023-12" db="EMBL/GenBank/DDBJ databases">
        <title>the genome sequence of Hyalangium sp. s54d21.</title>
        <authorList>
            <person name="Zhang X."/>
        </authorList>
    </citation>
    <scope>NUCLEOTIDE SEQUENCE [LARGE SCALE GENOMIC DNA]</scope>
    <source>
        <strain evidence="14">s54d21</strain>
    </source>
</reference>
<dbReference type="InterPro" id="IPR000421">
    <property type="entry name" value="FA58C"/>
</dbReference>
<keyword evidence="14" id="KW-1185">Reference proteome</keyword>
<evidence type="ECO:0000313" key="13">
    <source>
        <dbReference type="EMBL" id="MDY7231263.1"/>
    </source>
</evidence>
<dbReference type="SUPFAM" id="SSF56112">
    <property type="entry name" value="Protein kinase-like (PK-like)"/>
    <property type="match status" value="1"/>
</dbReference>
<dbReference type="Gene3D" id="3.30.200.20">
    <property type="entry name" value="Phosphorylase Kinase, domain 1"/>
    <property type="match status" value="1"/>
</dbReference>
<organism evidence="13 14">
    <name type="scientific">Hyalangium rubrum</name>
    <dbReference type="NCBI Taxonomy" id="3103134"/>
    <lineage>
        <taxon>Bacteria</taxon>
        <taxon>Pseudomonadati</taxon>
        <taxon>Myxococcota</taxon>
        <taxon>Myxococcia</taxon>
        <taxon>Myxococcales</taxon>
        <taxon>Cystobacterineae</taxon>
        <taxon>Archangiaceae</taxon>
        <taxon>Hyalangium</taxon>
    </lineage>
</organism>
<keyword evidence="6" id="KW-0067">ATP-binding</keyword>